<feature type="region of interest" description="Disordered" evidence="2">
    <location>
        <begin position="41"/>
        <end position="63"/>
    </location>
</feature>
<comment type="subcellular location">
    <subcellularLocation>
        <location evidence="1">Nucleus</location>
    </subcellularLocation>
</comment>
<dbReference type="PANTHER" id="PTHR46068:SF1">
    <property type="entry name" value="TRANSPOSASE IS30-LIKE HTH DOMAIN-CONTAINING PROTEIN"/>
    <property type="match status" value="1"/>
</dbReference>
<evidence type="ECO:0000256" key="2">
    <source>
        <dbReference type="SAM" id="MobiDB-lite"/>
    </source>
</evidence>
<dbReference type="Gene3D" id="3.30.420.10">
    <property type="entry name" value="Ribonuclease H-like superfamily/Ribonuclease H"/>
    <property type="match status" value="1"/>
</dbReference>
<dbReference type="SUPFAM" id="SSF46689">
    <property type="entry name" value="Homeodomain-like"/>
    <property type="match status" value="1"/>
</dbReference>
<dbReference type="AlphaFoldDB" id="A0A183FUJ2"/>
<evidence type="ECO:0000313" key="5">
    <source>
        <dbReference type="WBParaSite" id="HPBE_0001186301-mRNA-1"/>
    </source>
</evidence>
<reference evidence="3 4" key="1">
    <citation type="submission" date="2018-11" db="EMBL/GenBank/DDBJ databases">
        <authorList>
            <consortium name="Pathogen Informatics"/>
        </authorList>
    </citation>
    <scope>NUCLEOTIDE SEQUENCE [LARGE SCALE GENOMIC DNA]</scope>
</reference>
<reference evidence="5" key="2">
    <citation type="submission" date="2019-09" db="UniProtKB">
        <authorList>
            <consortium name="WormBaseParasite"/>
        </authorList>
    </citation>
    <scope>IDENTIFICATION</scope>
</reference>
<organism evidence="4 5">
    <name type="scientific">Heligmosomoides polygyrus</name>
    <name type="common">Parasitic roundworm</name>
    <dbReference type="NCBI Taxonomy" id="6339"/>
    <lineage>
        <taxon>Eukaryota</taxon>
        <taxon>Metazoa</taxon>
        <taxon>Ecdysozoa</taxon>
        <taxon>Nematoda</taxon>
        <taxon>Chromadorea</taxon>
        <taxon>Rhabditida</taxon>
        <taxon>Rhabditina</taxon>
        <taxon>Rhabditomorpha</taxon>
        <taxon>Strongyloidea</taxon>
        <taxon>Heligmosomidae</taxon>
        <taxon>Heligmosomoides</taxon>
    </lineage>
</organism>
<dbReference type="WBParaSite" id="HPBE_0001186301-mRNA-1">
    <property type="protein sequence ID" value="HPBE_0001186301-mRNA-1"/>
    <property type="gene ID" value="HPBE_0001186301"/>
</dbReference>
<accession>A0A3P8A0U6</accession>
<evidence type="ECO:0000256" key="1">
    <source>
        <dbReference type="ARBA" id="ARBA00004123"/>
    </source>
</evidence>
<evidence type="ECO:0000313" key="4">
    <source>
        <dbReference type="Proteomes" id="UP000050761"/>
    </source>
</evidence>
<protein>
    <submittedName>
        <fullName evidence="5">DDE_3 domain-containing protein</fullName>
    </submittedName>
</protein>
<dbReference type="EMBL" id="UZAH01027257">
    <property type="protein sequence ID" value="VDO90094.1"/>
    <property type="molecule type" value="Genomic_DNA"/>
</dbReference>
<evidence type="ECO:0000313" key="3">
    <source>
        <dbReference type="EMBL" id="VDO90094.1"/>
    </source>
</evidence>
<dbReference type="InterPro" id="IPR009057">
    <property type="entry name" value="Homeodomain-like_sf"/>
</dbReference>
<proteinExistence type="predicted"/>
<dbReference type="InterPro" id="IPR036388">
    <property type="entry name" value="WH-like_DNA-bd_sf"/>
</dbReference>
<dbReference type="Gene3D" id="1.10.10.10">
    <property type="entry name" value="Winged helix-like DNA-binding domain superfamily/Winged helix DNA-binding domain"/>
    <property type="match status" value="1"/>
</dbReference>
<accession>A0A183FUJ2</accession>
<gene>
    <name evidence="3" type="ORF">HPBE_LOCUS11861</name>
</gene>
<dbReference type="Pfam" id="PF13565">
    <property type="entry name" value="HTH_32"/>
    <property type="match status" value="1"/>
</dbReference>
<dbReference type="GO" id="GO:0003676">
    <property type="term" value="F:nucleic acid binding"/>
    <property type="evidence" value="ECO:0007669"/>
    <property type="project" value="InterPro"/>
</dbReference>
<keyword evidence="4" id="KW-1185">Reference proteome</keyword>
<dbReference type="OrthoDB" id="5820972at2759"/>
<dbReference type="GO" id="GO:0005634">
    <property type="term" value="C:nucleus"/>
    <property type="evidence" value="ECO:0007669"/>
    <property type="project" value="UniProtKB-SubCell"/>
</dbReference>
<dbReference type="Proteomes" id="UP000050761">
    <property type="component" value="Unassembled WGS sequence"/>
</dbReference>
<dbReference type="InterPro" id="IPR036397">
    <property type="entry name" value="RNaseH_sf"/>
</dbReference>
<dbReference type="PANTHER" id="PTHR46068">
    <property type="entry name" value="PROTEIN CBG27172"/>
    <property type="match status" value="1"/>
</dbReference>
<name>A0A183FUJ2_HELPZ</name>
<sequence>MSRESERITVVELHKTGMRTADIVRTTGFKQRTVYKIVRRYKETGGTSDRPRSGRPTTATTPENINKVRCRIRRNPEVSMNKMATDLGISRERVQHIARRKLGLRSYKVARIHFLNDAMKAERLRKCRRMRQLVGDGRLSKVLFTDEKIFTVQPVHNHQNRRQLLKKGQQKTSAARTISRRHFPASVMVWAGICATGKTPLVFMEQNVKINAASYQQYVLRDVLEPWATSHFGETGFSLQQDWAPAHSAKSTIAVCEELFPGFWSRDIWPSNSPDLNPMDYSVWSIMEQKISTTRYATATVEQLKSALLRSWDEITAEQCATIISDFPKRLRKCIEAKGGNFEHLL</sequence>